<dbReference type="InterPro" id="IPR036709">
    <property type="entry name" value="Autotransporte_beta_dom_sf"/>
</dbReference>
<dbReference type="Pfam" id="PF18883">
    <property type="entry name" value="AC_1"/>
    <property type="match status" value="1"/>
</dbReference>
<dbReference type="AlphaFoldDB" id="A0AAU7L9G8"/>
<dbReference type="GO" id="GO:0019867">
    <property type="term" value="C:outer membrane"/>
    <property type="evidence" value="ECO:0007669"/>
    <property type="project" value="InterPro"/>
</dbReference>
<dbReference type="InterPro" id="IPR011050">
    <property type="entry name" value="Pectin_lyase_fold/virulence"/>
</dbReference>
<proteinExistence type="predicted"/>
<gene>
    <name evidence="4" type="ORF">ABFG95_27120</name>
</gene>
<dbReference type="InterPro" id="IPR043990">
    <property type="entry name" value="AC_1"/>
</dbReference>
<dbReference type="EMBL" id="CP157584">
    <property type="protein sequence ID" value="XBO98504.1"/>
    <property type="molecule type" value="Genomic_DNA"/>
</dbReference>
<evidence type="ECO:0000259" key="3">
    <source>
        <dbReference type="PROSITE" id="PS51208"/>
    </source>
</evidence>
<feature type="domain" description="Autotransporter" evidence="3">
    <location>
        <begin position="578"/>
        <end position="867"/>
    </location>
</feature>
<name>A0AAU7L9G8_9BURK</name>
<dbReference type="SUPFAM" id="SSF103515">
    <property type="entry name" value="Autotransporter"/>
    <property type="match status" value="1"/>
</dbReference>
<dbReference type="PROSITE" id="PS51208">
    <property type="entry name" value="AUTOTRANSPORTER"/>
    <property type="match status" value="1"/>
</dbReference>
<reference evidence="4" key="1">
    <citation type="submission" date="2024-05" db="EMBL/GenBank/DDBJ databases">
        <title>Transcriptome analysis of the degradation process of organic nitrogen by two heterotrophic nitrifying and aerobic denitrifying bacteria, Achromobacter sp. HNDS-1 and Enterobacter sp. HNDS-6.</title>
        <authorList>
            <person name="Huang Y."/>
        </authorList>
    </citation>
    <scope>NUCLEOTIDE SEQUENCE</scope>
    <source>
        <strain evidence="4">HNDS-1</strain>
    </source>
</reference>
<dbReference type="NCBIfam" id="TIGR01414">
    <property type="entry name" value="autotrans_barl"/>
    <property type="match status" value="1"/>
</dbReference>
<accession>A0AAU7L9G8</accession>
<evidence type="ECO:0000256" key="2">
    <source>
        <dbReference type="SAM" id="SignalP"/>
    </source>
</evidence>
<dbReference type="RefSeq" id="WP_348995123.1">
    <property type="nucleotide sequence ID" value="NZ_CP157584.1"/>
</dbReference>
<dbReference type="InterPro" id="IPR012332">
    <property type="entry name" value="Autotransporter_pectin_lyase_C"/>
</dbReference>
<protein>
    <submittedName>
        <fullName evidence="4">Autotransporter outer membrane beta-barrel domain-containing protein</fullName>
    </submittedName>
</protein>
<dbReference type="KEGG" id="achh:ABFG95_27120"/>
<dbReference type="CDD" id="cd01344">
    <property type="entry name" value="PL2_Passenger_AT"/>
    <property type="match status" value="1"/>
</dbReference>
<organism evidence="4">
    <name type="scientific">Achromobacter sp. HNDS-1</name>
    <dbReference type="NCBI Taxonomy" id="3151598"/>
    <lineage>
        <taxon>Bacteria</taxon>
        <taxon>Pseudomonadati</taxon>
        <taxon>Pseudomonadota</taxon>
        <taxon>Betaproteobacteria</taxon>
        <taxon>Burkholderiales</taxon>
        <taxon>Alcaligenaceae</taxon>
        <taxon>Achromobacter</taxon>
    </lineage>
</organism>
<feature type="region of interest" description="Disordered" evidence="1">
    <location>
        <begin position="503"/>
        <end position="525"/>
    </location>
</feature>
<dbReference type="SUPFAM" id="SSF51126">
    <property type="entry name" value="Pectin lyase-like"/>
    <property type="match status" value="1"/>
</dbReference>
<feature type="signal peptide" evidence="2">
    <location>
        <begin position="1"/>
        <end position="26"/>
    </location>
</feature>
<dbReference type="Gene3D" id="2.160.20.20">
    <property type="match status" value="1"/>
</dbReference>
<dbReference type="InterPro" id="IPR006315">
    <property type="entry name" value="OM_autotransptr_brl_dom"/>
</dbReference>
<keyword evidence="2" id="KW-0732">Signal</keyword>
<feature type="chain" id="PRO_5043549019" evidence="2">
    <location>
        <begin position="27"/>
        <end position="867"/>
    </location>
</feature>
<dbReference type="InterPro" id="IPR005546">
    <property type="entry name" value="Autotransporte_beta"/>
</dbReference>
<dbReference type="Gene3D" id="2.40.128.130">
    <property type="entry name" value="Autotransporter beta-domain"/>
    <property type="match status" value="1"/>
</dbReference>
<sequence>MSSRSIPFLLTALGAALFALSPRVHAAPLKITEKSVIQQLTLLPAVPINYSGPGAALEVSSPTGVMTVDANVINAGAPATTTMGALVTKGSMIMRDAEIVTQGQASHGLKVAADRGGPASLSATRTRIETFGDQAFGALVENAGGRLDLTDVSIVTHGGATTGLFVGGAGALLTATGGSVTTSGNGAEVMDNGSLRLDATRLDVAGPNAWGIASYASAPGTRNTISLSAGSRIEMQEGAGLMTAGGDHQFTLDSATITGRAGGASDGGLLLHSQSTEQARVRVPAGTTTPRDIATGRVGLNATASQLTGDVLMESGTADIALAGGSTLTGALVERKGARVARLALDASSTWRVRGDSSLATLDNAGTVAFVAPGASGDFKTVTVDHYVGGGLLVLNTRMGDDASPTDRLVINGGSTTGDTALRIVNAGGSGGQTRQGIRLVQTVNGGTTTANAFHLDAGSTGFRASSGTLALNGYEYSLARGGNGGVSADWYLTSAYGTPQESKQALAPSGADAQASATRTDAKQPAAGQAVANAEAVAAPANSRIRNISPESGAYVGNQIASQQFFMHGVQDRATAAAGDGPGTWARVLARRDNGMRMRDGDDDIAIDSSVLQMGGDLLHAFLGEKAAIHVGVMGGYGEARVRSLATILPAGASQPVRIRARGKVSGYSAGAYATVYQDDLTRLGAYADVSLQYGRYTNQLGSELGSARYRADTWTSAFEMGYALHPFAAGSALDSLVVQPKVQVAYSHYDAQAASLPGSRIAGVTENTWIARSGVRLYSEVASGGGRSAVQPYLEVDWLHRGDGPSVRMGPNEFEAAPMRDAMELAAGVHGGLGKAVTLSAQLAGEVGSQHRHGYGGEIDIGYHW</sequence>
<evidence type="ECO:0000256" key="1">
    <source>
        <dbReference type="SAM" id="MobiDB-lite"/>
    </source>
</evidence>
<dbReference type="SMART" id="SM00869">
    <property type="entry name" value="Autotransporter"/>
    <property type="match status" value="1"/>
</dbReference>
<evidence type="ECO:0000313" key="4">
    <source>
        <dbReference type="EMBL" id="XBO98504.1"/>
    </source>
</evidence>